<keyword evidence="1" id="KW-0175">Coiled coil</keyword>
<dbReference type="AlphaFoldDB" id="A0A1E7QIT8"/>
<proteinExistence type="predicted"/>
<dbReference type="EMBL" id="MJMG01000012">
    <property type="protein sequence ID" value="OEY86380.1"/>
    <property type="molecule type" value="Genomic_DNA"/>
</dbReference>
<accession>A0A1E7QIT8</accession>
<gene>
    <name evidence="2" type="ORF">BIY23_04375</name>
</gene>
<evidence type="ECO:0000313" key="2">
    <source>
        <dbReference type="EMBL" id="OEY86380.1"/>
    </source>
</evidence>
<protein>
    <submittedName>
        <fullName evidence="2">Uncharacterized protein</fullName>
    </submittedName>
</protein>
<sequence length="193" mass="22091">MRFGHEHEHLQENERELLLQELEEISENHHEAIKAPVIGRDTITNNYIKEIYQETDKTISEEEFMNKYEGCHVLELVKESAGIPLYLATVGGPTAFRGEFLECCEDLIGNDLLCLAWKSKLADKALDYVQQLMAIADEVASATNMLYLKKQDFIPSNPDRNHVSLAQKIHILYAAAKWLIFYGKNGHGFFADY</sequence>
<keyword evidence="3" id="KW-1185">Reference proteome</keyword>
<evidence type="ECO:0000256" key="1">
    <source>
        <dbReference type="SAM" id="Coils"/>
    </source>
</evidence>
<organism evidence="2 3">
    <name type="scientific">Wolbachia pipientis</name>
    <dbReference type="NCBI Taxonomy" id="955"/>
    <lineage>
        <taxon>Bacteria</taxon>
        <taxon>Pseudomonadati</taxon>
        <taxon>Pseudomonadota</taxon>
        <taxon>Alphaproteobacteria</taxon>
        <taxon>Rickettsiales</taxon>
        <taxon>Anaplasmataceae</taxon>
        <taxon>Wolbachieae</taxon>
        <taxon>Wolbachia</taxon>
    </lineage>
</organism>
<dbReference type="Proteomes" id="UP000175679">
    <property type="component" value="Unassembled WGS sequence"/>
</dbReference>
<feature type="coiled-coil region" evidence="1">
    <location>
        <begin position="8"/>
        <end position="35"/>
    </location>
</feature>
<name>A0A1E7QIT8_WOLPI</name>
<comment type="caution">
    <text evidence="2">The sequence shown here is derived from an EMBL/GenBank/DDBJ whole genome shotgun (WGS) entry which is preliminary data.</text>
</comment>
<evidence type="ECO:0000313" key="3">
    <source>
        <dbReference type="Proteomes" id="UP000175679"/>
    </source>
</evidence>
<reference evidence="2 3" key="1">
    <citation type="submission" date="2016-09" db="EMBL/GenBank/DDBJ databases">
        <title>Genomic evidence for plant-parasitic nematodes as the earliest Wolbachia hosts.</title>
        <authorList>
            <person name="Brown A.M."/>
            <person name="Wasala S.K."/>
            <person name="Howe D.K."/>
            <person name="Peetz A.B."/>
            <person name="Zasada I.A."/>
            <person name="Denver D.R."/>
        </authorList>
    </citation>
    <scope>NUCLEOTIDE SEQUENCE [LARGE SCALE GENOMIC DNA]</scope>
    <source>
        <strain evidence="3">wPpe</strain>
    </source>
</reference>